<dbReference type="Proteomes" id="UP000295668">
    <property type="component" value="Unassembled WGS sequence"/>
</dbReference>
<dbReference type="OrthoDB" id="5491447at2"/>
<feature type="transmembrane region" description="Helical" evidence="1">
    <location>
        <begin position="100"/>
        <end position="119"/>
    </location>
</feature>
<gene>
    <name evidence="3" type="ORF">EZJ43_03470</name>
</gene>
<protein>
    <submittedName>
        <fullName evidence="3">DUF4129 domain-containing protein</fullName>
    </submittedName>
</protein>
<dbReference type="AlphaFoldDB" id="A0A4R5MN17"/>
<evidence type="ECO:0000256" key="1">
    <source>
        <dbReference type="SAM" id="Phobius"/>
    </source>
</evidence>
<evidence type="ECO:0000313" key="3">
    <source>
        <dbReference type="EMBL" id="TDG37191.1"/>
    </source>
</evidence>
<dbReference type="EMBL" id="SJCY01000002">
    <property type="protein sequence ID" value="TDG37191.1"/>
    <property type="molecule type" value="Genomic_DNA"/>
</dbReference>
<reference evidence="3 4" key="1">
    <citation type="submission" date="2019-02" db="EMBL/GenBank/DDBJ databases">
        <title>Pedobacter sp. nov., a novel speices isolated from soil of pinguins habitat in Antarcitica.</title>
        <authorList>
            <person name="He R.-H."/>
        </authorList>
    </citation>
    <scope>NUCLEOTIDE SEQUENCE [LARGE SCALE GENOMIC DNA]</scope>
    <source>
        <strain evidence="3 4">E01020</strain>
    </source>
</reference>
<evidence type="ECO:0000313" key="4">
    <source>
        <dbReference type="Proteomes" id="UP000295668"/>
    </source>
</evidence>
<dbReference type="Pfam" id="PF13559">
    <property type="entry name" value="DUF4129"/>
    <property type="match status" value="1"/>
</dbReference>
<keyword evidence="1" id="KW-0812">Transmembrane</keyword>
<keyword evidence="4" id="KW-1185">Reference proteome</keyword>
<dbReference type="InterPro" id="IPR025403">
    <property type="entry name" value="TgpA-like_C"/>
</dbReference>
<sequence length="241" mass="28231">MYKSLFISCLFLGLFFTSKVGLSKAISFNHKQTEISLDSAQIKPAKFDKEALQEYKNQKSFKYDDAPTTELSLWDRFWMWFWDLVGRIFAGAASNPISKWFFIILGVAVVVFIIIKLIGTEQIFSKKSKATNFSYDLTENIHDIDYEAELNRFIAQENYRHAVRLLYLRCLKKLSDAEIITWKPDKTNFNYLAELKDLNLKDDFSALTFQFDYIWYGDFPIDKNGFAPINQSFKNFNSQIK</sequence>
<dbReference type="RefSeq" id="WP_133261283.1">
    <property type="nucleotide sequence ID" value="NZ_SJCY01000002.1"/>
</dbReference>
<name>A0A4R5MN17_9SPHI</name>
<organism evidence="3 4">
    <name type="scientific">Pedobacter changchengzhani</name>
    <dbReference type="NCBI Taxonomy" id="2529274"/>
    <lineage>
        <taxon>Bacteria</taxon>
        <taxon>Pseudomonadati</taxon>
        <taxon>Bacteroidota</taxon>
        <taxon>Sphingobacteriia</taxon>
        <taxon>Sphingobacteriales</taxon>
        <taxon>Sphingobacteriaceae</taxon>
        <taxon>Pedobacter</taxon>
    </lineage>
</organism>
<keyword evidence="1" id="KW-1133">Transmembrane helix</keyword>
<evidence type="ECO:0000259" key="2">
    <source>
        <dbReference type="Pfam" id="PF13559"/>
    </source>
</evidence>
<accession>A0A4R5MN17</accession>
<comment type="caution">
    <text evidence="3">The sequence shown here is derived from an EMBL/GenBank/DDBJ whole genome shotgun (WGS) entry which is preliminary data.</text>
</comment>
<feature type="domain" description="Protein-glutamine gamma-glutamyltransferase-like C-terminal" evidence="2">
    <location>
        <begin position="166"/>
        <end position="224"/>
    </location>
</feature>
<proteinExistence type="predicted"/>
<keyword evidence="1" id="KW-0472">Membrane</keyword>